<protein>
    <recommendedName>
        <fullName evidence="2">ubiquitinyl hydrolase 1</fullName>
        <ecNumber evidence="2">3.4.19.12</ecNumber>
    </recommendedName>
</protein>
<sequence>KQKSDLCRPLPTIFIIQLKRFPYDKYSNEKIDTFIEYPIENLNLYDYLIKTDEIVINDDDSQSSRYNLISISNHYGKTLSSGHYITYAKNYQTQRWYSFNDDYSREIASDKQTLITQDAYILIYMKQNADYKT</sequence>
<evidence type="ECO:0000313" key="4">
    <source>
        <dbReference type="EMBL" id="CAF1638178.1"/>
    </source>
</evidence>
<organism evidence="5 6">
    <name type="scientific">Didymodactylos carnosus</name>
    <dbReference type="NCBI Taxonomy" id="1234261"/>
    <lineage>
        <taxon>Eukaryota</taxon>
        <taxon>Metazoa</taxon>
        <taxon>Spiralia</taxon>
        <taxon>Gnathifera</taxon>
        <taxon>Rotifera</taxon>
        <taxon>Eurotatoria</taxon>
        <taxon>Bdelloidea</taxon>
        <taxon>Philodinida</taxon>
        <taxon>Philodinidae</taxon>
        <taxon>Didymodactylos</taxon>
    </lineage>
</organism>
<dbReference type="EMBL" id="CAJOBA010087945">
    <property type="protein sequence ID" value="CAF4471741.1"/>
    <property type="molecule type" value="Genomic_DNA"/>
</dbReference>
<evidence type="ECO:0000313" key="6">
    <source>
        <dbReference type="Proteomes" id="UP000682733"/>
    </source>
</evidence>
<dbReference type="PROSITE" id="PS50235">
    <property type="entry name" value="USP_3"/>
    <property type="match status" value="1"/>
</dbReference>
<reference evidence="5" key="1">
    <citation type="submission" date="2021-02" db="EMBL/GenBank/DDBJ databases">
        <authorList>
            <person name="Nowell W R."/>
        </authorList>
    </citation>
    <scope>NUCLEOTIDE SEQUENCE</scope>
</reference>
<dbReference type="InterPro" id="IPR001394">
    <property type="entry name" value="Peptidase_C19_UCH"/>
</dbReference>
<name>A0A8S2X0C3_9BILA</name>
<evidence type="ECO:0000313" key="5">
    <source>
        <dbReference type="EMBL" id="CAF4471741.1"/>
    </source>
</evidence>
<dbReference type="EC" id="3.4.19.12" evidence="2"/>
<dbReference type="InterPro" id="IPR038765">
    <property type="entry name" value="Papain-like_cys_pep_sf"/>
</dbReference>
<evidence type="ECO:0000256" key="1">
    <source>
        <dbReference type="ARBA" id="ARBA00000707"/>
    </source>
</evidence>
<dbReference type="GO" id="GO:0016579">
    <property type="term" value="P:protein deubiquitination"/>
    <property type="evidence" value="ECO:0007669"/>
    <property type="project" value="InterPro"/>
</dbReference>
<comment type="catalytic activity">
    <reaction evidence="1">
        <text>Thiol-dependent hydrolysis of ester, thioester, amide, peptide and isopeptide bonds formed by the C-terminal Gly of ubiquitin (a 76-residue protein attached to proteins as an intracellular targeting signal).</text>
        <dbReference type="EC" id="3.4.19.12"/>
    </reaction>
</comment>
<feature type="domain" description="USP" evidence="3">
    <location>
        <begin position="1"/>
        <end position="127"/>
    </location>
</feature>
<evidence type="ECO:0000259" key="3">
    <source>
        <dbReference type="PROSITE" id="PS50235"/>
    </source>
</evidence>
<accession>A0A8S2X0C3</accession>
<dbReference type="Pfam" id="PF00443">
    <property type="entry name" value="UCH"/>
    <property type="match status" value="1"/>
</dbReference>
<feature type="non-terminal residue" evidence="5">
    <location>
        <position position="1"/>
    </location>
</feature>
<dbReference type="PROSITE" id="PS00973">
    <property type="entry name" value="USP_2"/>
    <property type="match status" value="1"/>
</dbReference>
<proteinExistence type="predicted"/>
<dbReference type="Proteomes" id="UP000677228">
    <property type="component" value="Unassembled WGS sequence"/>
</dbReference>
<dbReference type="InterPro" id="IPR028889">
    <property type="entry name" value="USP"/>
</dbReference>
<comment type="caution">
    <text evidence="5">The sequence shown here is derived from an EMBL/GenBank/DDBJ whole genome shotgun (WGS) entry which is preliminary data.</text>
</comment>
<dbReference type="PANTHER" id="PTHR21646">
    <property type="entry name" value="UBIQUITIN CARBOXYL-TERMINAL HYDROLASE"/>
    <property type="match status" value="1"/>
</dbReference>
<dbReference type="Gene3D" id="3.90.70.10">
    <property type="entry name" value="Cysteine proteinases"/>
    <property type="match status" value="1"/>
</dbReference>
<dbReference type="SUPFAM" id="SSF54001">
    <property type="entry name" value="Cysteine proteinases"/>
    <property type="match status" value="1"/>
</dbReference>
<dbReference type="EMBL" id="CAJNOK010061403">
    <property type="protein sequence ID" value="CAF1638178.1"/>
    <property type="molecule type" value="Genomic_DNA"/>
</dbReference>
<gene>
    <name evidence="4" type="ORF">OVA965_LOCUS44125</name>
    <name evidence="5" type="ORF">TMI583_LOCUS46733</name>
</gene>
<dbReference type="InterPro" id="IPR050185">
    <property type="entry name" value="Ub_carboxyl-term_hydrolase"/>
</dbReference>
<evidence type="ECO:0000256" key="2">
    <source>
        <dbReference type="ARBA" id="ARBA00012759"/>
    </source>
</evidence>
<dbReference type="GO" id="GO:0004843">
    <property type="term" value="F:cysteine-type deubiquitinase activity"/>
    <property type="evidence" value="ECO:0007669"/>
    <property type="project" value="UniProtKB-EC"/>
</dbReference>
<dbReference type="AlphaFoldDB" id="A0A8S2X0C3"/>
<dbReference type="InterPro" id="IPR018200">
    <property type="entry name" value="USP_CS"/>
</dbReference>
<dbReference type="Proteomes" id="UP000682733">
    <property type="component" value="Unassembled WGS sequence"/>
</dbReference>